<dbReference type="Pfam" id="PF11127">
    <property type="entry name" value="YgaP-like_TM"/>
    <property type="match status" value="1"/>
</dbReference>
<evidence type="ECO:0000313" key="3">
    <source>
        <dbReference type="Proteomes" id="UP000642509"/>
    </source>
</evidence>
<dbReference type="Gene3D" id="3.40.250.10">
    <property type="entry name" value="Rhodanese-like domain"/>
    <property type="match status" value="1"/>
</dbReference>
<proteinExistence type="predicted"/>
<reference evidence="3" key="1">
    <citation type="journal article" date="2019" name="Int. J. Syst. Evol. Microbiol.">
        <title>The Global Catalogue of Microorganisms (GCM) 10K type strain sequencing project: providing services to taxonomists for standard genome sequencing and annotation.</title>
        <authorList>
            <consortium name="The Broad Institute Genomics Platform"/>
            <consortium name="The Broad Institute Genome Sequencing Center for Infectious Disease"/>
            <person name="Wu L."/>
            <person name="Ma J."/>
        </authorList>
    </citation>
    <scope>NUCLEOTIDE SEQUENCE [LARGE SCALE GENOMIC DNA]</scope>
    <source>
        <strain evidence="3">CGMCC 1.7064</strain>
    </source>
</reference>
<feature type="domain" description="Rhodanese" evidence="1">
    <location>
        <begin position="24"/>
        <end position="114"/>
    </location>
</feature>
<dbReference type="Proteomes" id="UP000642509">
    <property type="component" value="Unassembled WGS sequence"/>
</dbReference>
<dbReference type="PROSITE" id="PS50206">
    <property type="entry name" value="RHODANESE_3"/>
    <property type="match status" value="1"/>
</dbReference>
<evidence type="ECO:0000259" key="1">
    <source>
        <dbReference type="PROSITE" id="PS50206"/>
    </source>
</evidence>
<evidence type="ECO:0000313" key="2">
    <source>
        <dbReference type="EMBL" id="GGO49904.1"/>
    </source>
</evidence>
<dbReference type="PANTHER" id="PTHR43031:SF1">
    <property type="entry name" value="PYRIDINE NUCLEOTIDE-DISULPHIDE OXIDOREDUCTASE"/>
    <property type="match status" value="1"/>
</dbReference>
<name>A0ABQ2MCD8_9MICC</name>
<dbReference type="InterPro" id="IPR021309">
    <property type="entry name" value="YgaP-like_TM"/>
</dbReference>
<comment type="caution">
    <text evidence="2">The sequence shown here is derived from an EMBL/GenBank/DDBJ whole genome shotgun (WGS) entry which is preliminary data.</text>
</comment>
<dbReference type="RefSeq" id="WP_159554352.1">
    <property type="nucleotide sequence ID" value="NZ_BAAAOU010000016.1"/>
</dbReference>
<dbReference type="SMART" id="SM00450">
    <property type="entry name" value="RHOD"/>
    <property type="match status" value="1"/>
</dbReference>
<dbReference type="Gene3D" id="6.10.140.1340">
    <property type="match status" value="1"/>
</dbReference>
<dbReference type="InterPro" id="IPR001763">
    <property type="entry name" value="Rhodanese-like_dom"/>
</dbReference>
<accession>A0ABQ2MCD8</accession>
<dbReference type="CDD" id="cd00158">
    <property type="entry name" value="RHOD"/>
    <property type="match status" value="1"/>
</dbReference>
<organism evidence="2 3">
    <name type="scientific">Citricoccus zhacaiensis</name>
    <dbReference type="NCBI Taxonomy" id="489142"/>
    <lineage>
        <taxon>Bacteria</taxon>
        <taxon>Bacillati</taxon>
        <taxon>Actinomycetota</taxon>
        <taxon>Actinomycetes</taxon>
        <taxon>Micrococcales</taxon>
        <taxon>Micrococcaceae</taxon>
        <taxon>Citricoccus</taxon>
    </lineage>
</organism>
<dbReference type="InterPro" id="IPR036873">
    <property type="entry name" value="Rhodanese-like_dom_sf"/>
</dbReference>
<dbReference type="PANTHER" id="PTHR43031">
    <property type="entry name" value="FAD-DEPENDENT OXIDOREDUCTASE"/>
    <property type="match status" value="1"/>
</dbReference>
<dbReference type="Pfam" id="PF00581">
    <property type="entry name" value="Rhodanese"/>
    <property type="match status" value="1"/>
</dbReference>
<keyword evidence="3" id="KW-1185">Reference proteome</keyword>
<dbReference type="EMBL" id="BMLQ01000014">
    <property type="protein sequence ID" value="GGO49904.1"/>
    <property type="molecule type" value="Genomic_DNA"/>
</dbReference>
<gene>
    <name evidence="2" type="ORF">GCM10010977_32870</name>
</gene>
<protein>
    <submittedName>
        <fullName evidence="2">Sulfurtransferase</fullName>
    </submittedName>
</protein>
<sequence length="202" mass="21595">MTVTATAPKTRSVTPDELRQRLNQDQDLMVVDVRTPGEFETVHIRGSYNVPLDLLTEHTDDLAERLAGHVVLVCQSGTRAGQARQKLQAVGFESAEVLEGGVAAYEAAGGDDVVRRGNRWAMDRQVRLTAGTLVLAGTLAGQLVHRRLGLVAGAIGAGLAYSAASDSCAMASILSRMPWNRVEAVPSLTSFFDQVPTALQAR</sequence>
<dbReference type="InterPro" id="IPR050229">
    <property type="entry name" value="GlpE_sulfurtransferase"/>
</dbReference>
<dbReference type="SUPFAM" id="SSF52821">
    <property type="entry name" value="Rhodanese/Cell cycle control phosphatase"/>
    <property type="match status" value="1"/>
</dbReference>